<organism evidence="2 3">
    <name type="scientific">Micromonospora zingiberis</name>
    <dbReference type="NCBI Taxonomy" id="2053011"/>
    <lineage>
        <taxon>Bacteria</taxon>
        <taxon>Bacillati</taxon>
        <taxon>Actinomycetota</taxon>
        <taxon>Actinomycetes</taxon>
        <taxon>Micromonosporales</taxon>
        <taxon>Micromonosporaceae</taxon>
        <taxon>Micromonospora</taxon>
    </lineage>
</organism>
<sequence length="65" mass="7429">MLTFVATSLLYVCGFVFLYGVIRLAVRHALEDVEVRRMQAERAEEMAASRDRSMLHKHGFLTNNG</sequence>
<name>A0A4R0G5P4_9ACTN</name>
<dbReference type="AlphaFoldDB" id="A0A4R0G5P4"/>
<keyword evidence="3" id="KW-1185">Reference proteome</keyword>
<dbReference type="Proteomes" id="UP000292274">
    <property type="component" value="Unassembled WGS sequence"/>
</dbReference>
<evidence type="ECO:0000313" key="2">
    <source>
        <dbReference type="EMBL" id="TCB92070.1"/>
    </source>
</evidence>
<protein>
    <submittedName>
        <fullName evidence="2">Uncharacterized protein</fullName>
    </submittedName>
</protein>
<proteinExistence type="predicted"/>
<keyword evidence="1" id="KW-1133">Transmembrane helix</keyword>
<reference evidence="2 3" key="1">
    <citation type="submission" date="2019-02" db="EMBL/GenBank/DDBJ databases">
        <title>Jishengella sp. nov., isolated from a root of Zingiber montanum.</title>
        <authorList>
            <person name="Kuncharoen N."/>
            <person name="Kudo T."/>
            <person name="Masahiro Y."/>
            <person name="Ohkuma M."/>
            <person name="Tanasupawat S."/>
        </authorList>
    </citation>
    <scope>NUCLEOTIDE SEQUENCE [LARGE SCALE GENOMIC DNA]</scope>
    <source>
        <strain evidence="2 3">PLAI 1-1</strain>
    </source>
</reference>
<evidence type="ECO:0000313" key="3">
    <source>
        <dbReference type="Proteomes" id="UP000292274"/>
    </source>
</evidence>
<evidence type="ECO:0000256" key="1">
    <source>
        <dbReference type="SAM" id="Phobius"/>
    </source>
</evidence>
<feature type="transmembrane region" description="Helical" evidence="1">
    <location>
        <begin position="6"/>
        <end position="26"/>
    </location>
</feature>
<keyword evidence="1" id="KW-0472">Membrane</keyword>
<dbReference type="RefSeq" id="WP_131307894.1">
    <property type="nucleotide sequence ID" value="NZ_SJJR01000023.1"/>
</dbReference>
<dbReference type="OrthoDB" id="3403670at2"/>
<comment type="caution">
    <text evidence="2">The sequence shown here is derived from an EMBL/GenBank/DDBJ whole genome shotgun (WGS) entry which is preliminary data.</text>
</comment>
<dbReference type="EMBL" id="SJJR01000023">
    <property type="protein sequence ID" value="TCB92070.1"/>
    <property type="molecule type" value="Genomic_DNA"/>
</dbReference>
<gene>
    <name evidence="2" type="ORF">E0H26_25125</name>
</gene>
<keyword evidence="1" id="KW-0812">Transmembrane</keyword>
<accession>A0A4R0G5P4</accession>